<evidence type="ECO:0000313" key="1">
    <source>
        <dbReference type="EMBL" id="MCY6371679.1"/>
    </source>
</evidence>
<gene>
    <name evidence="1" type="ORF">OXH55_13620</name>
</gene>
<reference evidence="1" key="1">
    <citation type="submission" date="2022-12" db="EMBL/GenBank/DDBJ databases">
        <authorList>
            <person name="Wang J."/>
        </authorList>
    </citation>
    <scope>NUCLEOTIDE SEQUENCE</scope>
    <source>
        <strain evidence="1">HY-42-06</strain>
    </source>
</reference>
<keyword evidence="2" id="KW-1185">Reference proteome</keyword>
<dbReference type="Pfam" id="PF18934">
    <property type="entry name" value="DUF5682"/>
    <property type="match status" value="1"/>
</dbReference>
<dbReference type="RefSeq" id="WP_268050558.1">
    <property type="nucleotide sequence ID" value="NZ_JAPQES010000005.1"/>
</dbReference>
<name>A0ABT4CRL4_9CLOT</name>
<sequence>MDKLLFSKEMDKINELCKKTFNLQENIVYFPVRHHSPACSFHLKKVIDEYNPEIILIEGPSNANDLISSLVHEESKTPLSIYYTYSDSKELLGEKDDKYMCYYPFLDYSPEFVAIKTASEKGIPAKFIDLPYEQILINSRQGEGIREKFKKKNYNDDYLFARSKFIKKLCKKQNCRSFNELWEKLYEIDGINISKEAFVKNLLAYCYLSRVDYTEEMLEQEGCIAREKYMNMQIEKHSQKYSRILVVTGGFHTFGLVQLKGMDTKLRLKRIKKEDTGAYAMAYSFEECDQLNGYASGMPYIAFYSEIWNNIYDKKKNPYEDTVVHFIAKCGRELRKKGEGISTADSIEALNMARGLAALRDKVECGAYELLDGVRSSFIKGEMNISNNASLDTLNKLMTGDKVGILSDVANMPPIVLDFRDKCKSLKINLNTTVKQQKILNIYKIKSHREISRIFHMMRFLETEFCVRTKGPDFAASKNTNLIREIWEYRWNPNVETKLIEYSVYGGSLKEAVREIIAKRMKDIGAHSEQAAELMINAAVMGLEELVDKLLLQMEIIIQKDGEFYSLSEACSKLYFLYREKYLMDISNTEKIEILLKKCYEKSASLISGLYNIPKDDENDIIQKLKELYNISMDNSLDLNDEIYSEQLKLLISRKECNTALEGAAVGILIGVNELEIEEGIKRAKSYLYASGEELFKAAAYLKGLFSTSRDLIMCSSGLIDGIDHMLKEIDYEEFLKIIPEMRMAFSFFIPSEINEIGNKVGQLYDKDLYEILEKKPVSEEDIILARDLDKFAVEQLKEWGIINS</sequence>
<organism evidence="1 2">
    <name type="scientific">Clostridium ganghwense</name>
    <dbReference type="NCBI Taxonomy" id="312089"/>
    <lineage>
        <taxon>Bacteria</taxon>
        <taxon>Bacillati</taxon>
        <taxon>Bacillota</taxon>
        <taxon>Clostridia</taxon>
        <taxon>Eubacteriales</taxon>
        <taxon>Clostridiaceae</taxon>
        <taxon>Clostridium</taxon>
    </lineage>
</organism>
<accession>A0ABT4CRL4</accession>
<proteinExistence type="predicted"/>
<dbReference type="EMBL" id="JAPQES010000005">
    <property type="protein sequence ID" value="MCY6371679.1"/>
    <property type="molecule type" value="Genomic_DNA"/>
</dbReference>
<comment type="caution">
    <text evidence="1">The sequence shown here is derived from an EMBL/GenBank/DDBJ whole genome shotgun (WGS) entry which is preliminary data.</text>
</comment>
<protein>
    <submittedName>
        <fullName evidence="1">DUF5682 family protein</fullName>
    </submittedName>
</protein>
<evidence type="ECO:0000313" key="2">
    <source>
        <dbReference type="Proteomes" id="UP001079657"/>
    </source>
</evidence>
<dbReference type="Proteomes" id="UP001079657">
    <property type="component" value="Unassembled WGS sequence"/>
</dbReference>
<dbReference type="InterPro" id="IPR043737">
    <property type="entry name" value="DUF5682"/>
</dbReference>